<gene>
    <name evidence="1" type="ORF">B7P43_G02607</name>
</gene>
<keyword evidence="2" id="KW-1185">Reference proteome</keyword>
<evidence type="ECO:0000313" key="2">
    <source>
        <dbReference type="Proteomes" id="UP000235965"/>
    </source>
</evidence>
<reference evidence="1 2" key="1">
    <citation type="submission" date="2017-12" db="EMBL/GenBank/DDBJ databases">
        <title>Hemimetabolous genomes reveal molecular basis of termite eusociality.</title>
        <authorList>
            <person name="Harrison M.C."/>
            <person name="Jongepier E."/>
            <person name="Robertson H.M."/>
            <person name="Arning N."/>
            <person name="Bitard-Feildel T."/>
            <person name="Chao H."/>
            <person name="Childers C.P."/>
            <person name="Dinh H."/>
            <person name="Doddapaneni H."/>
            <person name="Dugan S."/>
            <person name="Gowin J."/>
            <person name="Greiner C."/>
            <person name="Han Y."/>
            <person name="Hu H."/>
            <person name="Hughes D.S.T."/>
            <person name="Huylmans A.-K."/>
            <person name="Kemena C."/>
            <person name="Kremer L.P.M."/>
            <person name="Lee S.L."/>
            <person name="Lopez-Ezquerra A."/>
            <person name="Mallet L."/>
            <person name="Monroy-Kuhn J.M."/>
            <person name="Moser A."/>
            <person name="Murali S.C."/>
            <person name="Muzny D.M."/>
            <person name="Otani S."/>
            <person name="Piulachs M.-D."/>
            <person name="Poelchau M."/>
            <person name="Qu J."/>
            <person name="Schaub F."/>
            <person name="Wada-Katsumata A."/>
            <person name="Worley K.C."/>
            <person name="Xie Q."/>
            <person name="Ylla G."/>
            <person name="Poulsen M."/>
            <person name="Gibbs R.A."/>
            <person name="Schal C."/>
            <person name="Richards S."/>
            <person name="Belles X."/>
            <person name="Korb J."/>
            <person name="Bornberg-Bauer E."/>
        </authorList>
    </citation>
    <scope>NUCLEOTIDE SEQUENCE [LARGE SCALE GENOMIC DNA]</scope>
    <source>
        <tissue evidence="1">Whole body</tissue>
    </source>
</reference>
<dbReference type="Gene3D" id="3.30.420.10">
    <property type="entry name" value="Ribonuclease H-like superfamily/Ribonuclease H"/>
    <property type="match status" value="1"/>
</dbReference>
<comment type="caution">
    <text evidence="1">The sequence shown here is derived from an EMBL/GenBank/DDBJ whole genome shotgun (WGS) entry which is preliminary data.</text>
</comment>
<dbReference type="GO" id="GO:0003676">
    <property type="term" value="F:nucleic acid binding"/>
    <property type="evidence" value="ECO:0007669"/>
    <property type="project" value="InterPro"/>
</dbReference>
<dbReference type="InterPro" id="IPR036397">
    <property type="entry name" value="RNaseH_sf"/>
</dbReference>
<dbReference type="InParanoid" id="A0A2J7RLS1"/>
<dbReference type="OrthoDB" id="10017160at2759"/>
<name>A0A2J7RLS1_9NEOP</name>
<organism evidence="1 2">
    <name type="scientific">Cryptotermes secundus</name>
    <dbReference type="NCBI Taxonomy" id="105785"/>
    <lineage>
        <taxon>Eukaryota</taxon>
        <taxon>Metazoa</taxon>
        <taxon>Ecdysozoa</taxon>
        <taxon>Arthropoda</taxon>
        <taxon>Hexapoda</taxon>
        <taxon>Insecta</taxon>
        <taxon>Pterygota</taxon>
        <taxon>Neoptera</taxon>
        <taxon>Polyneoptera</taxon>
        <taxon>Dictyoptera</taxon>
        <taxon>Blattodea</taxon>
        <taxon>Blattoidea</taxon>
        <taxon>Termitoidae</taxon>
        <taxon>Kalotermitidae</taxon>
        <taxon>Cryptotermitinae</taxon>
        <taxon>Cryptotermes</taxon>
    </lineage>
</organism>
<sequence>VLRLLTEDHKGQRKAITSELLQRYRHEGDDFLLYIVTGDKSWFHHFEPETKRQSMEWHHLHSPSKKKAKTIPSAAKVMGTVFWDAEGFILVKFLEPGQTIDAAHYVQMLHKLRHVLRDKRPGRNIIILHDNARLHAARLTLEAIAKMGWEVLPHPSYSPDMAPSNCHLFGFVKDQLRGQRFETGEAIQKAVRRCLWVAGMEFSNSQNAGRNVYQEVAIMWKNKERSLD</sequence>
<dbReference type="Proteomes" id="UP000235965">
    <property type="component" value="Unassembled WGS sequence"/>
</dbReference>
<dbReference type="PANTHER" id="PTHR46060">
    <property type="entry name" value="MARINER MOS1 TRANSPOSASE-LIKE PROTEIN"/>
    <property type="match status" value="1"/>
</dbReference>
<dbReference type="PANTHER" id="PTHR46060:SF1">
    <property type="entry name" value="MARINER MOS1 TRANSPOSASE-LIKE PROTEIN"/>
    <property type="match status" value="1"/>
</dbReference>
<accession>A0A2J7RLS1</accession>
<dbReference type="STRING" id="105785.A0A2J7RLS1"/>
<dbReference type="Pfam" id="PF01359">
    <property type="entry name" value="Transposase_1"/>
    <property type="match status" value="1"/>
</dbReference>
<dbReference type="InterPro" id="IPR001888">
    <property type="entry name" value="Transposase_1"/>
</dbReference>
<proteinExistence type="predicted"/>
<dbReference type="AlphaFoldDB" id="A0A2J7RLS1"/>
<evidence type="ECO:0008006" key="3">
    <source>
        <dbReference type="Google" id="ProtNLM"/>
    </source>
</evidence>
<dbReference type="EMBL" id="NEVH01002683">
    <property type="protein sequence ID" value="PNF41780.1"/>
    <property type="molecule type" value="Genomic_DNA"/>
</dbReference>
<protein>
    <recommendedName>
        <fullName evidence="3">Mariner Mos1 transposase</fullName>
    </recommendedName>
</protein>
<evidence type="ECO:0000313" key="1">
    <source>
        <dbReference type="EMBL" id="PNF41780.1"/>
    </source>
</evidence>
<dbReference type="InterPro" id="IPR052709">
    <property type="entry name" value="Transposase-MT_Hybrid"/>
</dbReference>
<feature type="non-terminal residue" evidence="1">
    <location>
        <position position="1"/>
    </location>
</feature>